<gene>
    <name evidence="1" type="ORF">PXH66_00510</name>
</gene>
<reference evidence="1" key="1">
    <citation type="submission" date="2023-03" db="EMBL/GenBank/DDBJ databases">
        <title>Lomoglobus Profundus gen. nov., sp. nov., a novel member of the phylum Verrucomicrobia, isolated from deep-marine sediment of South China Sea.</title>
        <authorList>
            <person name="Ahmad T."/>
            <person name="Ishaq S.E."/>
            <person name="Wang F."/>
        </authorList>
    </citation>
    <scope>NUCLEOTIDE SEQUENCE</scope>
    <source>
        <strain evidence="1">LMO-M01</strain>
    </source>
</reference>
<proteinExistence type="predicted"/>
<dbReference type="KEGG" id="slom:PXH66_00510"/>
<keyword evidence="2" id="KW-1185">Reference proteome</keyword>
<evidence type="ECO:0000313" key="1">
    <source>
        <dbReference type="EMBL" id="WED65328.1"/>
    </source>
</evidence>
<organism evidence="1 2">
    <name type="scientific">Synoicihabitans lomoniglobus</name>
    <dbReference type="NCBI Taxonomy" id="2909285"/>
    <lineage>
        <taxon>Bacteria</taxon>
        <taxon>Pseudomonadati</taxon>
        <taxon>Verrucomicrobiota</taxon>
        <taxon>Opitutia</taxon>
        <taxon>Opitutales</taxon>
        <taxon>Opitutaceae</taxon>
        <taxon>Synoicihabitans</taxon>
    </lineage>
</organism>
<evidence type="ECO:0000313" key="2">
    <source>
        <dbReference type="Proteomes" id="UP001218638"/>
    </source>
</evidence>
<evidence type="ECO:0008006" key="3">
    <source>
        <dbReference type="Google" id="ProtNLM"/>
    </source>
</evidence>
<name>A0AAF0CNC4_9BACT</name>
<sequence length="186" mass="19983">MNCRTAQDQLLAARDAPAGIAGDPALLAHVAACAECRAVQTSYAAAVDTWRATTARVTVPDAQTEWHAVRRRLRQTQSAPSGTISWSRFLRFAVPFTAVAAVALVVWQGQPLPNSNVPLSTAPVVAANHAPPHEPWAELESHFAFTAHAEYVETDNDEASPFVYVDDESGWLIVWASDPPADAASI</sequence>
<protein>
    <recommendedName>
        <fullName evidence="3">Zinc-finger domain-containing protein</fullName>
    </recommendedName>
</protein>
<accession>A0AAF0CNC4</accession>
<dbReference type="Proteomes" id="UP001218638">
    <property type="component" value="Chromosome"/>
</dbReference>
<dbReference type="RefSeq" id="WP_330929275.1">
    <property type="nucleotide sequence ID" value="NZ_CP119075.1"/>
</dbReference>
<dbReference type="AlphaFoldDB" id="A0AAF0CNC4"/>
<dbReference type="EMBL" id="CP119075">
    <property type="protein sequence ID" value="WED65328.1"/>
    <property type="molecule type" value="Genomic_DNA"/>
</dbReference>